<dbReference type="InterPro" id="IPR022812">
    <property type="entry name" value="Dynamin"/>
</dbReference>
<protein>
    <submittedName>
        <fullName evidence="5">P-loop containing nucleoside triphosphate hydrolase protein</fullName>
    </submittedName>
</protein>
<dbReference type="PANTHER" id="PTHR11566:SF21">
    <property type="entry name" value="DYNAMIN RELATED PROTEIN 1, ISOFORM A"/>
    <property type="match status" value="1"/>
</dbReference>
<feature type="region of interest" description="Disordered" evidence="3">
    <location>
        <begin position="1"/>
        <end position="66"/>
    </location>
</feature>
<dbReference type="InterPro" id="IPR000375">
    <property type="entry name" value="Dynamin_stalk"/>
</dbReference>
<dbReference type="Gene3D" id="3.40.50.300">
    <property type="entry name" value="P-loop containing nucleotide triphosphate hydrolases"/>
    <property type="match status" value="1"/>
</dbReference>
<dbReference type="InterPro" id="IPR027417">
    <property type="entry name" value="P-loop_NTPase"/>
</dbReference>
<dbReference type="InterPro" id="IPR001401">
    <property type="entry name" value="Dynamin_GTPase"/>
</dbReference>
<dbReference type="Pfam" id="PF00350">
    <property type="entry name" value="Dynamin_N"/>
    <property type="match status" value="1"/>
</dbReference>
<dbReference type="GO" id="GO:0008017">
    <property type="term" value="F:microtubule binding"/>
    <property type="evidence" value="ECO:0007669"/>
    <property type="project" value="TreeGrafter"/>
</dbReference>
<dbReference type="SUPFAM" id="SSF52540">
    <property type="entry name" value="P-loop containing nucleoside triphosphate hydrolases"/>
    <property type="match status" value="1"/>
</dbReference>
<dbReference type="InterPro" id="IPR020850">
    <property type="entry name" value="GED_dom"/>
</dbReference>
<organism evidence="5 6">
    <name type="scientific">Podospora aff. communis PSN243</name>
    <dbReference type="NCBI Taxonomy" id="3040156"/>
    <lineage>
        <taxon>Eukaryota</taxon>
        <taxon>Fungi</taxon>
        <taxon>Dikarya</taxon>
        <taxon>Ascomycota</taxon>
        <taxon>Pezizomycotina</taxon>
        <taxon>Sordariomycetes</taxon>
        <taxon>Sordariomycetidae</taxon>
        <taxon>Sordariales</taxon>
        <taxon>Podosporaceae</taxon>
        <taxon>Podospora</taxon>
    </lineage>
</organism>
<sequence>MSNSLTPSRPDGREKSPSAPSTSDGTQSPRAFGNRSASEPFDSPSSEWSAADDLEGPTKCVDSIGDDAFDNERSRALFDVIDQFQSCGVGEYIDIPQLVIVGDQSTGKSSLLRTLTDIPFPVADGCCTRFATRIVSRRTAPGTPNQVKISIMPPDFKIDHFDYPSNDHYKTYHEVRDSLTAGEFSCMIERVAKEYMGLNPGTGEKNKNFAVEVLKVEISGPRRPHFSILDIPGTINNASNLRRGEKPGISKMVAEYMKQPENIVICVADAITDLERQFAFELAKDVDEGRLVGVFTKCDVLGRLGAEKIVRIVNGKEKNSDKLSPHGWFVVRNRTEDDSSDPNFDLQQAEENLFRQEPWTRVPEPRRGSTRLKKYLGELLCDKIKAAFPRLEARLGQLLRDDEASLARLGVPRSTSEKRRSYLIHLAQQYEQRANDALERPWQLDKADARVRRLVREGNDDFAERMRSSGHVYSFEDYDMKEEDYLQKFNTLLSFDVPESQQVAREGQDLFVKIRDEIANCGCTELPGQVHPDIIPRLYREQTRNWREAAEKHLRQIGARVMGAAEELLDSACPRSSSAAVIFDRWLLVLRESYDDALNRALAKLEAYCDGDQTKLLQITDPAFVKKLRIMRSLRMVTTLTKAIKLVQETKTAPSQLSLQEFESVMFDACHHSTAEHRANEIHDILKVYYQFSLQSFIRHITNTIVEDFVIDPIGPLKKLSAAYVYSLPPEEVDRLGQESRDVVEERLRLDRRIATLRGARNAARMVPI</sequence>
<keyword evidence="1" id="KW-0547">Nucleotide-binding</keyword>
<dbReference type="GO" id="GO:0003924">
    <property type="term" value="F:GTPase activity"/>
    <property type="evidence" value="ECO:0007669"/>
    <property type="project" value="InterPro"/>
</dbReference>
<keyword evidence="6" id="KW-1185">Reference proteome</keyword>
<dbReference type="GO" id="GO:0000266">
    <property type="term" value="P:mitochondrial fission"/>
    <property type="evidence" value="ECO:0007669"/>
    <property type="project" value="TreeGrafter"/>
</dbReference>
<evidence type="ECO:0000313" key="5">
    <source>
        <dbReference type="EMBL" id="KAK4443144.1"/>
    </source>
</evidence>
<evidence type="ECO:0000256" key="1">
    <source>
        <dbReference type="ARBA" id="ARBA00022741"/>
    </source>
</evidence>
<evidence type="ECO:0000313" key="6">
    <source>
        <dbReference type="Proteomes" id="UP001321760"/>
    </source>
</evidence>
<keyword evidence="5" id="KW-0378">Hydrolase</keyword>
<accession>A0AAV9G4T1</accession>
<dbReference type="AlphaFoldDB" id="A0AAV9G4T1"/>
<dbReference type="InterPro" id="IPR045063">
    <property type="entry name" value="Dynamin_N"/>
</dbReference>
<gene>
    <name evidence="5" type="ORF">QBC34DRAFT_362572</name>
</gene>
<dbReference type="Pfam" id="PF01031">
    <property type="entry name" value="Dynamin_M"/>
    <property type="match status" value="1"/>
</dbReference>
<dbReference type="CDD" id="cd08771">
    <property type="entry name" value="DLP_1"/>
    <property type="match status" value="1"/>
</dbReference>
<dbReference type="GO" id="GO:0016020">
    <property type="term" value="C:membrane"/>
    <property type="evidence" value="ECO:0007669"/>
    <property type="project" value="TreeGrafter"/>
</dbReference>
<dbReference type="GO" id="GO:0048312">
    <property type="term" value="P:intracellular distribution of mitochondria"/>
    <property type="evidence" value="ECO:0007669"/>
    <property type="project" value="TreeGrafter"/>
</dbReference>
<reference evidence="5" key="1">
    <citation type="journal article" date="2023" name="Mol. Phylogenet. Evol.">
        <title>Genome-scale phylogeny and comparative genomics of the fungal order Sordariales.</title>
        <authorList>
            <person name="Hensen N."/>
            <person name="Bonometti L."/>
            <person name="Westerberg I."/>
            <person name="Brannstrom I.O."/>
            <person name="Guillou S."/>
            <person name="Cros-Aarteil S."/>
            <person name="Calhoun S."/>
            <person name="Haridas S."/>
            <person name="Kuo A."/>
            <person name="Mondo S."/>
            <person name="Pangilinan J."/>
            <person name="Riley R."/>
            <person name="LaButti K."/>
            <person name="Andreopoulos B."/>
            <person name="Lipzen A."/>
            <person name="Chen C."/>
            <person name="Yan M."/>
            <person name="Daum C."/>
            <person name="Ng V."/>
            <person name="Clum A."/>
            <person name="Steindorff A."/>
            <person name="Ohm R.A."/>
            <person name="Martin F."/>
            <person name="Silar P."/>
            <person name="Natvig D.O."/>
            <person name="Lalanne C."/>
            <person name="Gautier V."/>
            <person name="Ament-Velasquez S.L."/>
            <person name="Kruys A."/>
            <person name="Hutchinson M.I."/>
            <person name="Powell A.J."/>
            <person name="Barry K."/>
            <person name="Miller A.N."/>
            <person name="Grigoriev I.V."/>
            <person name="Debuchy R."/>
            <person name="Gladieux P."/>
            <person name="Hiltunen Thoren M."/>
            <person name="Johannesson H."/>
        </authorList>
    </citation>
    <scope>NUCLEOTIDE SEQUENCE</scope>
    <source>
        <strain evidence="5">PSN243</strain>
    </source>
</reference>
<evidence type="ECO:0000256" key="3">
    <source>
        <dbReference type="SAM" id="MobiDB-lite"/>
    </source>
</evidence>
<evidence type="ECO:0000256" key="2">
    <source>
        <dbReference type="ARBA" id="ARBA00023134"/>
    </source>
</evidence>
<name>A0AAV9G4T1_9PEZI</name>
<dbReference type="GO" id="GO:0005739">
    <property type="term" value="C:mitochondrion"/>
    <property type="evidence" value="ECO:0007669"/>
    <property type="project" value="TreeGrafter"/>
</dbReference>
<proteinExistence type="predicted"/>
<dbReference type="PROSITE" id="PS51388">
    <property type="entry name" value="GED"/>
    <property type="match status" value="1"/>
</dbReference>
<comment type="caution">
    <text evidence="5">The sequence shown here is derived from an EMBL/GenBank/DDBJ whole genome shotgun (WGS) entry which is preliminary data.</text>
</comment>
<dbReference type="GO" id="GO:0005874">
    <property type="term" value="C:microtubule"/>
    <property type="evidence" value="ECO:0007669"/>
    <property type="project" value="TreeGrafter"/>
</dbReference>
<dbReference type="PANTHER" id="PTHR11566">
    <property type="entry name" value="DYNAMIN"/>
    <property type="match status" value="1"/>
</dbReference>
<dbReference type="Proteomes" id="UP001321760">
    <property type="component" value="Unassembled WGS sequence"/>
</dbReference>
<dbReference type="GO" id="GO:0006897">
    <property type="term" value="P:endocytosis"/>
    <property type="evidence" value="ECO:0007669"/>
    <property type="project" value="TreeGrafter"/>
</dbReference>
<dbReference type="GO" id="GO:0016559">
    <property type="term" value="P:peroxisome fission"/>
    <property type="evidence" value="ECO:0007669"/>
    <property type="project" value="TreeGrafter"/>
</dbReference>
<keyword evidence="2" id="KW-0342">GTP-binding</keyword>
<feature type="compositionally biased region" description="Polar residues" evidence="3">
    <location>
        <begin position="18"/>
        <end position="29"/>
    </location>
</feature>
<dbReference type="PRINTS" id="PR00195">
    <property type="entry name" value="DYNAMIN"/>
</dbReference>
<evidence type="ECO:0000259" key="4">
    <source>
        <dbReference type="PROSITE" id="PS51388"/>
    </source>
</evidence>
<feature type="domain" description="GED" evidence="4">
    <location>
        <begin position="679"/>
        <end position="769"/>
    </location>
</feature>
<dbReference type="SMART" id="SM00053">
    <property type="entry name" value="DYNc"/>
    <property type="match status" value="1"/>
</dbReference>
<reference evidence="5" key="2">
    <citation type="submission" date="2023-05" db="EMBL/GenBank/DDBJ databases">
        <authorList>
            <consortium name="Lawrence Berkeley National Laboratory"/>
            <person name="Steindorff A."/>
            <person name="Hensen N."/>
            <person name="Bonometti L."/>
            <person name="Westerberg I."/>
            <person name="Brannstrom I.O."/>
            <person name="Guillou S."/>
            <person name="Cros-Aarteil S."/>
            <person name="Calhoun S."/>
            <person name="Haridas S."/>
            <person name="Kuo A."/>
            <person name="Mondo S."/>
            <person name="Pangilinan J."/>
            <person name="Riley R."/>
            <person name="Labutti K."/>
            <person name="Andreopoulos B."/>
            <person name="Lipzen A."/>
            <person name="Chen C."/>
            <person name="Yanf M."/>
            <person name="Daum C."/>
            <person name="Ng V."/>
            <person name="Clum A."/>
            <person name="Ohm R."/>
            <person name="Martin F."/>
            <person name="Silar P."/>
            <person name="Natvig D."/>
            <person name="Lalanne C."/>
            <person name="Gautier V."/>
            <person name="Ament-Velasquez S.L."/>
            <person name="Kruys A."/>
            <person name="Hutchinson M.I."/>
            <person name="Powell A.J."/>
            <person name="Barry K."/>
            <person name="Miller A.N."/>
            <person name="Grigoriev I.V."/>
            <person name="Debuchy R."/>
            <person name="Gladieux P."/>
            <person name="Thoren M.H."/>
            <person name="Johannesson H."/>
        </authorList>
    </citation>
    <scope>NUCLEOTIDE SEQUENCE</scope>
    <source>
        <strain evidence="5">PSN243</strain>
    </source>
</reference>
<dbReference type="EMBL" id="MU865999">
    <property type="protein sequence ID" value="KAK4443144.1"/>
    <property type="molecule type" value="Genomic_DNA"/>
</dbReference>
<dbReference type="GO" id="GO:0005525">
    <property type="term" value="F:GTP binding"/>
    <property type="evidence" value="ECO:0007669"/>
    <property type="project" value="InterPro"/>
</dbReference>